<protein>
    <submittedName>
        <fullName evidence="8">Drug resistance transporter, Bcr/CflA subfamily</fullName>
    </submittedName>
</protein>
<dbReference type="PANTHER" id="PTHR23502:SF132">
    <property type="entry name" value="POLYAMINE TRANSPORTER 2-RELATED"/>
    <property type="match status" value="1"/>
</dbReference>
<feature type="transmembrane region" description="Helical" evidence="6">
    <location>
        <begin position="305"/>
        <end position="323"/>
    </location>
</feature>
<evidence type="ECO:0000313" key="9">
    <source>
        <dbReference type="Proteomes" id="UP000008207"/>
    </source>
</evidence>
<dbReference type="CDD" id="cd17320">
    <property type="entry name" value="MFS_MdfA_MDR_like"/>
    <property type="match status" value="1"/>
</dbReference>
<dbReference type="PANTHER" id="PTHR23502">
    <property type="entry name" value="MAJOR FACILITATOR SUPERFAMILY"/>
    <property type="match status" value="1"/>
</dbReference>
<proteinExistence type="predicted"/>
<feature type="transmembrane region" description="Helical" evidence="6">
    <location>
        <begin position="155"/>
        <end position="179"/>
    </location>
</feature>
<feature type="domain" description="Major facilitator superfamily (MFS) profile" evidence="7">
    <location>
        <begin position="27"/>
        <end position="416"/>
    </location>
</feature>
<evidence type="ECO:0000256" key="4">
    <source>
        <dbReference type="ARBA" id="ARBA00022989"/>
    </source>
</evidence>
<evidence type="ECO:0000313" key="8">
    <source>
        <dbReference type="EMBL" id="ACL56113.1"/>
    </source>
</evidence>
<feature type="transmembrane region" description="Helical" evidence="6">
    <location>
        <begin position="391"/>
        <end position="412"/>
    </location>
</feature>
<feature type="transmembrane region" description="Helical" evidence="6">
    <location>
        <begin position="97"/>
        <end position="116"/>
    </location>
</feature>
<evidence type="ECO:0000256" key="1">
    <source>
        <dbReference type="ARBA" id="ARBA00004141"/>
    </source>
</evidence>
<feature type="transmembrane region" description="Helical" evidence="6">
    <location>
        <begin position="224"/>
        <end position="253"/>
    </location>
</feature>
<dbReference type="HOGENOM" id="CLU_001265_47_0_5"/>
<dbReference type="AlphaFoldDB" id="B8IJ98"/>
<reference evidence="8 9" key="1">
    <citation type="submission" date="2009-01" db="EMBL/GenBank/DDBJ databases">
        <title>Complete sequence of chromosome of Methylobacterium nodulans ORS 2060.</title>
        <authorList>
            <consortium name="US DOE Joint Genome Institute"/>
            <person name="Lucas S."/>
            <person name="Copeland A."/>
            <person name="Lapidus A."/>
            <person name="Glavina del Rio T."/>
            <person name="Dalin E."/>
            <person name="Tice H."/>
            <person name="Bruce D."/>
            <person name="Goodwin L."/>
            <person name="Pitluck S."/>
            <person name="Sims D."/>
            <person name="Brettin T."/>
            <person name="Detter J.C."/>
            <person name="Han C."/>
            <person name="Larimer F."/>
            <person name="Land M."/>
            <person name="Hauser L."/>
            <person name="Kyrpides N."/>
            <person name="Ivanova N."/>
            <person name="Marx C.J."/>
            <person name="Richardson P."/>
        </authorList>
    </citation>
    <scope>NUCLEOTIDE SEQUENCE [LARGE SCALE GENOMIC DNA]</scope>
    <source>
        <strain evidence="9">LMG 21967 / CNCM I-2342 / ORS 2060</strain>
    </source>
</reference>
<name>B8IJ98_METNO</name>
<feature type="transmembrane region" description="Helical" evidence="6">
    <location>
        <begin position="358"/>
        <end position="385"/>
    </location>
</feature>
<dbReference type="KEGG" id="mno:Mnod_1106"/>
<feature type="transmembrane region" description="Helical" evidence="6">
    <location>
        <begin position="329"/>
        <end position="346"/>
    </location>
</feature>
<feature type="transmembrane region" description="Helical" evidence="6">
    <location>
        <begin position="185"/>
        <end position="203"/>
    </location>
</feature>
<evidence type="ECO:0000256" key="2">
    <source>
        <dbReference type="ARBA" id="ARBA00022448"/>
    </source>
</evidence>
<dbReference type="InterPro" id="IPR011701">
    <property type="entry name" value="MFS"/>
</dbReference>
<dbReference type="Gene3D" id="1.20.1720.10">
    <property type="entry name" value="Multidrug resistance protein D"/>
    <property type="match status" value="1"/>
</dbReference>
<feature type="transmembrane region" description="Helical" evidence="6">
    <location>
        <begin position="69"/>
        <end position="85"/>
    </location>
</feature>
<dbReference type="RefSeq" id="WP_015927811.1">
    <property type="nucleotide sequence ID" value="NC_011894.1"/>
</dbReference>
<evidence type="ECO:0000256" key="6">
    <source>
        <dbReference type="SAM" id="Phobius"/>
    </source>
</evidence>
<comment type="subcellular location">
    <subcellularLocation>
        <location evidence="1">Membrane</location>
        <topology evidence="1">Multi-pass membrane protein</topology>
    </subcellularLocation>
</comment>
<dbReference type="OrthoDB" id="9800416at2"/>
<keyword evidence="2" id="KW-0813">Transport</keyword>
<feature type="transmembrane region" description="Helical" evidence="6">
    <location>
        <begin position="273"/>
        <end position="293"/>
    </location>
</feature>
<dbReference type="Proteomes" id="UP000008207">
    <property type="component" value="Chromosome"/>
</dbReference>
<accession>B8IJ98</accession>
<dbReference type="PROSITE" id="PS50850">
    <property type="entry name" value="MFS"/>
    <property type="match status" value="1"/>
</dbReference>
<feature type="transmembrane region" description="Helical" evidence="6">
    <location>
        <begin position="122"/>
        <end position="143"/>
    </location>
</feature>
<dbReference type="EMBL" id="CP001349">
    <property type="protein sequence ID" value="ACL56113.1"/>
    <property type="molecule type" value="Genomic_DNA"/>
</dbReference>
<organism evidence="8 9">
    <name type="scientific">Methylobacterium nodulans (strain LMG 21967 / CNCM I-2342 / ORS 2060)</name>
    <dbReference type="NCBI Taxonomy" id="460265"/>
    <lineage>
        <taxon>Bacteria</taxon>
        <taxon>Pseudomonadati</taxon>
        <taxon>Pseudomonadota</taxon>
        <taxon>Alphaproteobacteria</taxon>
        <taxon>Hyphomicrobiales</taxon>
        <taxon>Methylobacteriaceae</taxon>
        <taxon>Methylobacterium</taxon>
    </lineage>
</organism>
<dbReference type="GO" id="GO:0022857">
    <property type="term" value="F:transmembrane transporter activity"/>
    <property type="evidence" value="ECO:0007669"/>
    <property type="project" value="InterPro"/>
</dbReference>
<dbReference type="GO" id="GO:0005886">
    <property type="term" value="C:plasma membrane"/>
    <property type="evidence" value="ECO:0007669"/>
    <property type="project" value="TreeGrafter"/>
</dbReference>
<sequence>MTREAHTQTTQPATKILSPKPWTGPGFVEFVALTAFVMGLTAVTIDSFLPAFPAIAHDFAIADPNRPQLLVYVYMLGFGLAQIVYGPLSDSVGRRPALIGGTAIYLAGSVLAMMAPSFEFLLLARAVQGIGGAAGRILAVAIVRDRFEGRDMARVMSFCMMVFLMVPILAPAMGGLILALGHWRLIFGAMLALAVVALAWFGWRMPETLHPAYRRPLDIRAVAGGIATVAATRASLGYATALGLLTGCIMAYVGSAQAIFDTGIYQLGRLFPVAFGLIAGAMGVATLINARLVRRFGMRRLSHGGLIGLCLMAVAQLGLMLAFAGRPPLPLLILTLAACQFLLSFAMPNFNAIAMEPLAAIAGTASSFIGFYTTLLAAFCGLLVGQSFDGTVIPLGIGYCALSGIALAVVVWTERGRLFGSGAMARPAPGPVEGRAGRSSSAERH</sequence>
<dbReference type="InterPro" id="IPR036259">
    <property type="entry name" value="MFS_trans_sf"/>
</dbReference>
<evidence type="ECO:0000256" key="5">
    <source>
        <dbReference type="ARBA" id="ARBA00023136"/>
    </source>
</evidence>
<keyword evidence="4 6" id="KW-1133">Transmembrane helix</keyword>
<keyword evidence="9" id="KW-1185">Reference proteome</keyword>
<keyword evidence="5 6" id="KW-0472">Membrane</keyword>
<dbReference type="STRING" id="460265.Mnod_1106"/>
<keyword evidence="3 6" id="KW-0812">Transmembrane</keyword>
<dbReference type="Pfam" id="PF07690">
    <property type="entry name" value="MFS_1"/>
    <property type="match status" value="1"/>
</dbReference>
<feature type="transmembrane region" description="Helical" evidence="6">
    <location>
        <begin position="27"/>
        <end position="49"/>
    </location>
</feature>
<evidence type="ECO:0000256" key="3">
    <source>
        <dbReference type="ARBA" id="ARBA00022692"/>
    </source>
</evidence>
<gene>
    <name evidence="8" type="ordered locus">Mnod_1106</name>
</gene>
<dbReference type="eggNOG" id="COG2814">
    <property type="taxonomic scope" value="Bacteria"/>
</dbReference>
<dbReference type="SUPFAM" id="SSF103473">
    <property type="entry name" value="MFS general substrate transporter"/>
    <property type="match status" value="1"/>
</dbReference>
<dbReference type="InterPro" id="IPR020846">
    <property type="entry name" value="MFS_dom"/>
</dbReference>
<evidence type="ECO:0000259" key="7">
    <source>
        <dbReference type="PROSITE" id="PS50850"/>
    </source>
</evidence>